<comment type="activity regulation">
    <text evidence="14">Na(+) is not transported, but it plays an essential structural role and its presence is essential for fluoride channel function.</text>
</comment>
<dbReference type="InterPro" id="IPR003691">
    <property type="entry name" value="FluC"/>
</dbReference>
<evidence type="ECO:0000256" key="6">
    <source>
        <dbReference type="ARBA" id="ARBA00022989"/>
    </source>
</evidence>
<dbReference type="RefSeq" id="WP_124563506.1">
    <property type="nucleotide sequence ID" value="NZ_JARRRY010000001.1"/>
</dbReference>
<keyword evidence="10 14" id="KW-0407">Ion channel</keyword>
<keyword evidence="7 14" id="KW-0915">Sodium</keyword>
<comment type="function">
    <text evidence="13 14">Fluoride-specific ion channel. Important for reducing fluoride concentration in the cell, thus reducing its toxicity.</text>
</comment>
<comment type="similarity">
    <text evidence="11 14">Belongs to the fluoride channel Fluc/FEX (TC 1.A.43) family.</text>
</comment>
<evidence type="ECO:0000256" key="2">
    <source>
        <dbReference type="ARBA" id="ARBA00022448"/>
    </source>
</evidence>
<comment type="caution">
    <text evidence="15">The sequence shown here is derived from an EMBL/GenBank/DDBJ whole genome shotgun (WGS) entry which is preliminary data.</text>
</comment>
<comment type="catalytic activity">
    <reaction evidence="12">
        <text>fluoride(in) = fluoride(out)</text>
        <dbReference type="Rhea" id="RHEA:76159"/>
        <dbReference type="ChEBI" id="CHEBI:17051"/>
    </reaction>
    <physiologicalReaction direction="left-to-right" evidence="12">
        <dbReference type="Rhea" id="RHEA:76160"/>
    </physiologicalReaction>
</comment>
<keyword evidence="16" id="KW-1185">Reference proteome</keyword>
<evidence type="ECO:0000256" key="10">
    <source>
        <dbReference type="ARBA" id="ARBA00023303"/>
    </source>
</evidence>
<proteinExistence type="inferred from homology"/>
<dbReference type="Pfam" id="PF02537">
    <property type="entry name" value="CRCB"/>
    <property type="match status" value="1"/>
</dbReference>
<evidence type="ECO:0000256" key="8">
    <source>
        <dbReference type="ARBA" id="ARBA00023065"/>
    </source>
</evidence>
<accession>A0ABT6H2K2</accession>
<evidence type="ECO:0000256" key="1">
    <source>
        <dbReference type="ARBA" id="ARBA00004651"/>
    </source>
</evidence>
<keyword evidence="6 14" id="KW-1133">Transmembrane helix</keyword>
<comment type="subcellular location">
    <subcellularLocation>
        <location evidence="1 14">Cell membrane</location>
        <topology evidence="1 14">Multi-pass membrane protein</topology>
    </subcellularLocation>
</comment>
<evidence type="ECO:0000256" key="7">
    <source>
        <dbReference type="ARBA" id="ARBA00023053"/>
    </source>
</evidence>
<evidence type="ECO:0000256" key="12">
    <source>
        <dbReference type="ARBA" id="ARBA00035585"/>
    </source>
</evidence>
<keyword evidence="8 14" id="KW-0406">Ion transport</keyword>
<dbReference type="PANTHER" id="PTHR28259">
    <property type="entry name" value="FLUORIDE EXPORT PROTEIN 1-RELATED"/>
    <property type="match status" value="1"/>
</dbReference>
<evidence type="ECO:0000256" key="13">
    <source>
        <dbReference type="ARBA" id="ARBA00049940"/>
    </source>
</evidence>
<keyword evidence="5 14" id="KW-0479">Metal-binding</keyword>
<evidence type="ECO:0000256" key="5">
    <source>
        <dbReference type="ARBA" id="ARBA00022723"/>
    </source>
</evidence>
<gene>
    <name evidence="14 15" type="primary">crcB</name>
    <name evidence="14" type="synonym">fluC</name>
    <name evidence="15" type="ORF">P6P90_05380</name>
</gene>
<reference evidence="15 16" key="1">
    <citation type="submission" date="2023-04" db="EMBL/GenBank/DDBJ databases">
        <title>Ectobacillus antri isolated from activated sludge.</title>
        <authorList>
            <person name="Yan P."/>
            <person name="Liu X."/>
        </authorList>
    </citation>
    <scope>NUCLEOTIDE SEQUENCE [LARGE SCALE GENOMIC DNA]</scope>
    <source>
        <strain evidence="15 16">C18H</strain>
    </source>
</reference>
<sequence>MNILLVALGGSLGAVLRFMISNVILARSRSHFPYGTLIVNFLGSFLLGILLSYGVQEKERLLLAVGFMGAFTTFSTFQVECVRLYREKQYRVVSWYILSSYILGIGATYFGFYVAH</sequence>
<dbReference type="NCBIfam" id="TIGR00494">
    <property type="entry name" value="crcB"/>
    <property type="match status" value="1"/>
</dbReference>
<evidence type="ECO:0000313" key="16">
    <source>
        <dbReference type="Proteomes" id="UP001218246"/>
    </source>
</evidence>
<feature type="binding site" evidence="14">
    <location>
        <position position="72"/>
    </location>
    <ligand>
        <name>Na(+)</name>
        <dbReference type="ChEBI" id="CHEBI:29101"/>
        <note>structural</note>
    </ligand>
</feature>
<keyword evidence="4 14" id="KW-0812">Transmembrane</keyword>
<evidence type="ECO:0000256" key="3">
    <source>
        <dbReference type="ARBA" id="ARBA00022475"/>
    </source>
</evidence>
<feature type="transmembrane region" description="Helical" evidence="14">
    <location>
        <begin position="61"/>
        <end position="81"/>
    </location>
</feature>
<evidence type="ECO:0000256" key="14">
    <source>
        <dbReference type="HAMAP-Rule" id="MF_00454"/>
    </source>
</evidence>
<evidence type="ECO:0000256" key="9">
    <source>
        <dbReference type="ARBA" id="ARBA00023136"/>
    </source>
</evidence>
<feature type="transmembrane region" description="Helical" evidence="14">
    <location>
        <begin position="6"/>
        <end position="25"/>
    </location>
</feature>
<keyword evidence="3 14" id="KW-1003">Cell membrane</keyword>
<evidence type="ECO:0000256" key="11">
    <source>
        <dbReference type="ARBA" id="ARBA00035120"/>
    </source>
</evidence>
<keyword evidence="9 14" id="KW-0472">Membrane</keyword>
<dbReference type="EMBL" id="JARULN010000002">
    <property type="protein sequence ID" value="MDG5753429.1"/>
    <property type="molecule type" value="Genomic_DNA"/>
</dbReference>
<dbReference type="PANTHER" id="PTHR28259:SF16">
    <property type="entry name" value="FLUORIDE-SPECIFIC ION CHANNEL FLUC 2"/>
    <property type="match status" value="1"/>
</dbReference>
<keyword evidence="2 14" id="KW-0813">Transport</keyword>
<feature type="transmembrane region" description="Helical" evidence="14">
    <location>
        <begin position="37"/>
        <end position="55"/>
    </location>
</feature>
<feature type="transmembrane region" description="Helical" evidence="14">
    <location>
        <begin position="93"/>
        <end position="115"/>
    </location>
</feature>
<protein>
    <recommendedName>
        <fullName evidence="14">Fluoride-specific ion channel FluC</fullName>
    </recommendedName>
</protein>
<dbReference type="Proteomes" id="UP001218246">
    <property type="component" value="Unassembled WGS sequence"/>
</dbReference>
<feature type="binding site" evidence="14">
    <location>
        <position position="69"/>
    </location>
    <ligand>
        <name>Na(+)</name>
        <dbReference type="ChEBI" id="CHEBI:29101"/>
        <note>structural</note>
    </ligand>
</feature>
<evidence type="ECO:0000256" key="4">
    <source>
        <dbReference type="ARBA" id="ARBA00022692"/>
    </source>
</evidence>
<name>A0ABT6H2K2_9BACI</name>
<dbReference type="HAMAP" id="MF_00454">
    <property type="entry name" value="FluC"/>
    <property type="match status" value="1"/>
</dbReference>
<evidence type="ECO:0000313" key="15">
    <source>
        <dbReference type="EMBL" id="MDG5753429.1"/>
    </source>
</evidence>
<organism evidence="15 16">
    <name type="scientific">Ectobacillus antri</name>
    <dbReference type="NCBI Taxonomy" id="2486280"/>
    <lineage>
        <taxon>Bacteria</taxon>
        <taxon>Bacillati</taxon>
        <taxon>Bacillota</taxon>
        <taxon>Bacilli</taxon>
        <taxon>Bacillales</taxon>
        <taxon>Bacillaceae</taxon>
        <taxon>Ectobacillus</taxon>
    </lineage>
</organism>